<feature type="transmembrane region" description="Helical" evidence="1">
    <location>
        <begin position="307"/>
        <end position="325"/>
    </location>
</feature>
<sequence>MSTPPPDSPSRSRGPTVAAWLVFAAVAVASTWPLVAHLATALPLGDESVPTVPLFNLWTVWWNADRAAVGFEGYWDAPIFHPTRGTFVLSEAQPNTVVVAPLIWLSGRPVLGYNVYLLVSLWLNGGLTYRLLRQCGLRRWPAVGAGVVVQVLPFLCWQLGVLQLTQLWPTLWLMGALVRWSGGPRWRTAVEIGLAFALTYVTCNYYGLFVAMLLAPAGLWLLRRPCLTVRGVAQIGLAGLLAAALVWPIVSVQRKSSAEHRWEREEALVIELSAHLRDYSDTPWSQWLGAWEIVSPGRTDVWVLGPGWLKLIAAGVGGGLGLCFAGRRRWTLLVLTFGGLAVLFSLGPTCEFWNLSPYRGLREHLPGLGQIRSPFRFAVFVQLAVAFLCGETLQRLHPQGWWPRVAERCGRWRTIASWLSWLPMFLLGAALIAETLPPPQRLHQLAGPDELPLWVTFLRDETPAQAPVICLPVPLGIRVQDYEVETRWMVWQIHHGHPLLNGYSGYFPDSYVQLNGDLDHFPDRGVPRLLDMGARFAVVDRTRYPGSRLERHPATRDWEWVFTDGQAGIDIYRLPETQAAEFDSPASALSPANKPDAG</sequence>
<evidence type="ECO:0008006" key="3">
    <source>
        <dbReference type="Google" id="ProtNLM"/>
    </source>
</evidence>
<feature type="transmembrane region" description="Helical" evidence="1">
    <location>
        <begin position="113"/>
        <end position="132"/>
    </location>
</feature>
<organism evidence="2">
    <name type="scientific">Schlesneria paludicola</name>
    <dbReference type="NCBI Taxonomy" id="360056"/>
    <lineage>
        <taxon>Bacteria</taxon>
        <taxon>Pseudomonadati</taxon>
        <taxon>Planctomycetota</taxon>
        <taxon>Planctomycetia</taxon>
        <taxon>Planctomycetales</taxon>
        <taxon>Planctomycetaceae</taxon>
        <taxon>Schlesneria</taxon>
    </lineage>
</organism>
<feature type="transmembrane region" description="Helical" evidence="1">
    <location>
        <begin position="144"/>
        <end position="168"/>
    </location>
</feature>
<feature type="transmembrane region" description="Helical" evidence="1">
    <location>
        <begin position="375"/>
        <end position="393"/>
    </location>
</feature>
<keyword evidence="1" id="KW-1133">Transmembrane helix</keyword>
<proteinExistence type="predicted"/>
<protein>
    <recommendedName>
        <fullName evidence="3">Glycosyltransferase RgtA/B/C/D-like domain-containing protein</fullName>
    </recommendedName>
</protein>
<keyword evidence="1" id="KW-0812">Transmembrane</keyword>
<name>A0A7C2P1X0_9PLAN</name>
<dbReference type="EMBL" id="DSOK01000097">
    <property type="protein sequence ID" value="HEN14453.1"/>
    <property type="molecule type" value="Genomic_DNA"/>
</dbReference>
<dbReference type="AlphaFoldDB" id="A0A7C2P1X0"/>
<feature type="transmembrane region" description="Helical" evidence="1">
    <location>
        <begin position="188"/>
        <end position="215"/>
    </location>
</feature>
<feature type="transmembrane region" description="Helical" evidence="1">
    <location>
        <begin position="414"/>
        <end position="433"/>
    </location>
</feature>
<gene>
    <name evidence="2" type="ORF">ENQ76_03150</name>
</gene>
<accession>A0A7C2P1X0</accession>
<reference evidence="2" key="1">
    <citation type="journal article" date="2020" name="mSystems">
        <title>Genome- and Community-Level Interaction Insights into Carbon Utilization and Element Cycling Functions of Hydrothermarchaeota in Hydrothermal Sediment.</title>
        <authorList>
            <person name="Zhou Z."/>
            <person name="Liu Y."/>
            <person name="Xu W."/>
            <person name="Pan J."/>
            <person name="Luo Z.H."/>
            <person name="Li M."/>
        </authorList>
    </citation>
    <scope>NUCLEOTIDE SEQUENCE [LARGE SCALE GENOMIC DNA]</scope>
    <source>
        <strain evidence="2">SpSt-339</strain>
    </source>
</reference>
<keyword evidence="1" id="KW-0472">Membrane</keyword>
<evidence type="ECO:0000313" key="2">
    <source>
        <dbReference type="EMBL" id="HEN14453.1"/>
    </source>
</evidence>
<evidence type="ECO:0000256" key="1">
    <source>
        <dbReference type="SAM" id="Phobius"/>
    </source>
</evidence>
<comment type="caution">
    <text evidence="2">The sequence shown here is derived from an EMBL/GenBank/DDBJ whole genome shotgun (WGS) entry which is preliminary data.</text>
</comment>
<feature type="transmembrane region" description="Helical" evidence="1">
    <location>
        <begin position="227"/>
        <end position="250"/>
    </location>
</feature>
<feature type="transmembrane region" description="Helical" evidence="1">
    <location>
        <begin position="332"/>
        <end position="355"/>
    </location>
</feature>